<proteinExistence type="predicted"/>
<dbReference type="OrthoDB" id="4953943at2"/>
<dbReference type="EMBL" id="SHLA01000001">
    <property type="protein sequence ID" value="RZU60535.1"/>
    <property type="molecule type" value="Genomic_DNA"/>
</dbReference>
<reference evidence="1 2" key="1">
    <citation type="submission" date="2019-02" db="EMBL/GenBank/DDBJ databases">
        <title>Sequencing the genomes of 1000 actinobacteria strains.</title>
        <authorList>
            <person name="Klenk H.-P."/>
        </authorList>
    </citation>
    <scope>NUCLEOTIDE SEQUENCE [LARGE SCALE GENOMIC DNA]</scope>
    <source>
        <strain evidence="1 2">DSM 17364</strain>
    </source>
</reference>
<dbReference type="RefSeq" id="WP_102160426.1">
    <property type="nucleotide sequence ID" value="NZ_PGGT01000051.1"/>
</dbReference>
<keyword evidence="2" id="KW-1185">Reference proteome</keyword>
<sequence length="159" mass="16827">MSENRIAEIGAAAHDELNRLLGTSLGIAREQLEAHGVFLPFAVGLTAAEDDEGEMRLLAVQPAEDAEDPEADIDADAMMDDLVSLLSEQKDDFRAVAMISDVTLLENGSDAIHAAAEHNLGGAVAVIQAYTAPSPEEAEPVWAFAEPATEASELKVWAS</sequence>
<dbReference type="Proteomes" id="UP000292685">
    <property type="component" value="Unassembled WGS sequence"/>
</dbReference>
<evidence type="ECO:0000313" key="2">
    <source>
        <dbReference type="Proteomes" id="UP000292685"/>
    </source>
</evidence>
<accession>A0A4Q8AAH2</accession>
<organism evidence="1 2">
    <name type="scientific">Zhihengliuella halotolerans</name>
    <dbReference type="NCBI Taxonomy" id="370736"/>
    <lineage>
        <taxon>Bacteria</taxon>
        <taxon>Bacillati</taxon>
        <taxon>Actinomycetota</taxon>
        <taxon>Actinomycetes</taxon>
        <taxon>Micrococcales</taxon>
        <taxon>Micrococcaceae</taxon>
        <taxon>Zhihengliuella</taxon>
    </lineage>
</organism>
<protein>
    <submittedName>
        <fullName evidence="1">Uncharacterized protein</fullName>
    </submittedName>
</protein>
<comment type="caution">
    <text evidence="1">The sequence shown here is derived from an EMBL/GenBank/DDBJ whole genome shotgun (WGS) entry which is preliminary data.</text>
</comment>
<evidence type="ECO:0000313" key="1">
    <source>
        <dbReference type="EMBL" id="RZU60535.1"/>
    </source>
</evidence>
<dbReference type="AlphaFoldDB" id="A0A4Q8AAH2"/>
<name>A0A4Q8AAH2_9MICC</name>
<gene>
    <name evidence="1" type="ORF">EV380_0068</name>
</gene>